<dbReference type="Pfam" id="PF01476">
    <property type="entry name" value="LysM"/>
    <property type="match status" value="2"/>
</dbReference>
<evidence type="ECO:0000313" key="3">
    <source>
        <dbReference type="Proteomes" id="UP001154312"/>
    </source>
</evidence>
<feature type="domain" description="LysM" evidence="1">
    <location>
        <begin position="80"/>
        <end position="123"/>
    </location>
</feature>
<dbReference type="InterPro" id="IPR018392">
    <property type="entry name" value="LysM"/>
</dbReference>
<feature type="domain" description="LysM" evidence="1">
    <location>
        <begin position="27"/>
        <end position="70"/>
    </location>
</feature>
<dbReference type="SMART" id="SM00257">
    <property type="entry name" value="LysM"/>
    <property type="match status" value="2"/>
</dbReference>
<dbReference type="PANTHER" id="PTHR33734">
    <property type="entry name" value="LYSM DOMAIN-CONTAINING GPI-ANCHORED PROTEIN 2"/>
    <property type="match status" value="1"/>
</dbReference>
<dbReference type="Proteomes" id="UP001154312">
    <property type="component" value="Unassembled WGS sequence"/>
</dbReference>
<evidence type="ECO:0000259" key="1">
    <source>
        <dbReference type="PROSITE" id="PS51782"/>
    </source>
</evidence>
<keyword evidence="3" id="KW-1185">Reference proteome</keyword>
<dbReference type="Gene3D" id="3.10.350.10">
    <property type="entry name" value="LysM domain"/>
    <property type="match status" value="2"/>
</dbReference>
<dbReference type="InterPro" id="IPR036779">
    <property type="entry name" value="LysM_dom_sf"/>
</dbReference>
<dbReference type="GO" id="GO:0008932">
    <property type="term" value="F:lytic endotransglycosylase activity"/>
    <property type="evidence" value="ECO:0007669"/>
    <property type="project" value="TreeGrafter"/>
</dbReference>
<proteinExistence type="predicted"/>
<dbReference type="PANTHER" id="PTHR33734:SF22">
    <property type="entry name" value="MEMBRANE-BOUND LYTIC MUREIN TRANSGLYCOSYLASE D"/>
    <property type="match status" value="1"/>
</dbReference>
<sequence length="267" mass="28846">MIFVFRLLVGFLLLLGVYAVPAIADAAVHDVLPGESLYSISLDYGISLDSLKEANGIQDSLIYPGQQLNIPESNYSGEGSYYTVREGDSLYSISQMFGVGYQNIMQANGLRDTMIYAGMVLAIPGAGATVKKSVSGVSRGSNFRRPSLADVDLLARLITAEADGEPYAGKVAVGAVVLNRLNSDCFPKSIEDVIYQYNDGTYQFEPVMNGWIDNPASFQSIQAAKDALSGVDPTNGALYFFAGNKVNNNWLWSRPVSTVIGNVVFTY</sequence>
<dbReference type="EMBL" id="JAKOAV010000001">
    <property type="protein sequence ID" value="MDF9406911.1"/>
    <property type="molecule type" value="Genomic_DNA"/>
</dbReference>
<dbReference type="AlphaFoldDB" id="A0A9X4JUT4"/>
<dbReference type="SUPFAM" id="SSF54106">
    <property type="entry name" value="LysM domain"/>
    <property type="match status" value="2"/>
</dbReference>
<dbReference type="Gene3D" id="1.10.10.2520">
    <property type="entry name" value="Cell wall hydrolase SleB, domain 1"/>
    <property type="match status" value="1"/>
</dbReference>
<protein>
    <submittedName>
        <fullName evidence="2">LysM peptidoglycan-binding domain-containing protein</fullName>
    </submittedName>
</protein>
<dbReference type="RefSeq" id="WP_277442053.1">
    <property type="nucleotide sequence ID" value="NZ_JAKOAV010000001.1"/>
</dbReference>
<reference evidence="2" key="1">
    <citation type="submission" date="2022-02" db="EMBL/GenBank/DDBJ databases">
        <authorList>
            <person name="Leng L."/>
        </authorList>
    </citation>
    <scope>NUCLEOTIDE SEQUENCE</scope>
    <source>
        <strain evidence="2">JI</strain>
    </source>
</reference>
<dbReference type="PROSITE" id="PS51782">
    <property type="entry name" value="LYSM"/>
    <property type="match status" value="2"/>
</dbReference>
<comment type="caution">
    <text evidence="2">The sequence shown here is derived from an EMBL/GenBank/DDBJ whole genome shotgun (WGS) entry which is preliminary data.</text>
</comment>
<dbReference type="GO" id="GO:0016787">
    <property type="term" value="F:hydrolase activity"/>
    <property type="evidence" value="ECO:0007669"/>
    <property type="project" value="InterPro"/>
</dbReference>
<name>A0A9X4JUT4_9FIRM</name>
<dbReference type="Pfam" id="PF07486">
    <property type="entry name" value="Hydrolase_2"/>
    <property type="match status" value="1"/>
</dbReference>
<dbReference type="InterPro" id="IPR011105">
    <property type="entry name" value="Cell_wall_hydrolase_SleB"/>
</dbReference>
<gene>
    <name evidence="2" type="ORF">L7E55_00810</name>
</gene>
<dbReference type="Gene3D" id="6.20.240.60">
    <property type="match status" value="1"/>
</dbReference>
<dbReference type="CDD" id="cd00118">
    <property type="entry name" value="LysM"/>
    <property type="match status" value="2"/>
</dbReference>
<organism evidence="2 3">
    <name type="scientific">Pelotomaculum isophthalicicum JI</name>
    <dbReference type="NCBI Taxonomy" id="947010"/>
    <lineage>
        <taxon>Bacteria</taxon>
        <taxon>Bacillati</taxon>
        <taxon>Bacillota</taxon>
        <taxon>Clostridia</taxon>
        <taxon>Eubacteriales</taxon>
        <taxon>Desulfotomaculaceae</taxon>
        <taxon>Pelotomaculum</taxon>
    </lineage>
</organism>
<evidence type="ECO:0000313" key="2">
    <source>
        <dbReference type="EMBL" id="MDF9406911.1"/>
    </source>
</evidence>
<dbReference type="InterPro" id="IPR042047">
    <property type="entry name" value="SleB_dom1"/>
</dbReference>
<accession>A0A9X4JUT4</accession>